<evidence type="ECO:0000313" key="1">
    <source>
        <dbReference type="EMBL" id="PKY48933.1"/>
    </source>
</evidence>
<dbReference type="VEuPathDB" id="FungiDB:RhiirA1_87940"/>
<sequence>MNEDIRSNFLCILCATRNSIENFVIQAIVVIGTYSILYTNSQKTSPFNIKVLVRNPNFTLGQVRALFKDFGEDNKMDFEQQIIEDIFIQTNGHAALVCLCGRAIEDNLIRILDNERILSYEIWERYKVRSLMDTIVMYPTFRNMVQSLRADFGHKVKSTDAEYLADEGVLVRGEVVGSFKLSSPLNWLSPSNFQVTGQWHLVYNRDSRRQHKYPMAKESFSNS</sequence>
<gene>
    <name evidence="1" type="ORF">RhiirA4_422560</name>
</gene>
<reference evidence="1 2" key="1">
    <citation type="submission" date="2015-10" db="EMBL/GenBank/DDBJ databases">
        <title>Genome analyses suggest a sexual origin of heterokaryosis in a supposedly ancient asexual fungus.</title>
        <authorList>
            <person name="Ropars J."/>
            <person name="Sedzielewska K."/>
            <person name="Noel J."/>
            <person name="Charron P."/>
            <person name="Farinelli L."/>
            <person name="Marton T."/>
            <person name="Kruger M."/>
            <person name="Pelin A."/>
            <person name="Brachmann A."/>
            <person name="Corradi N."/>
        </authorList>
    </citation>
    <scope>NUCLEOTIDE SEQUENCE [LARGE SCALE GENOMIC DNA]</scope>
    <source>
        <strain evidence="1 2">A4</strain>
    </source>
</reference>
<name>A0A2I1GQK2_9GLOM</name>
<dbReference type="VEuPathDB" id="FungiDB:FUN_011685"/>
<dbReference type="VEuPathDB" id="FungiDB:RhiirFUN_016765"/>
<comment type="caution">
    <text evidence="1">The sequence shown here is derived from an EMBL/GenBank/DDBJ whole genome shotgun (WGS) entry which is preliminary data.</text>
</comment>
<proteinExistence type="predicted"/>
<dbReference type="AlphaFoldDB" id="A0A2I1GQK2"/>
<dbReference type="EMBL" id="LLXI01000686">
    <property type="protein sequence ID" value="PKY48933.1"/>
    <property type="molecule type" value="Genomic_DNA"/>
</dbReference>
<keyword evidence="2" id="KW-1185">Reference proteome</keyword>
<accession>A0A2I1GQK2</accession>
<dbReference type="Proteomes" id="UP000234323">
    <property type="component" value="Unassembled WGS sequence"/>
</dbReference>
<organism evidence="1 2">
    <name type="scientific">Rhizophagus irregularis</name>
    <dbReference type="NCBI Taxonomy" id="588596"/>
    <lineage>
        <taxon>Eukaryota</taxon>
        <taxon>Fungi</taxon>
        <taxon>Fungi incertae sedis</taxon>
        <taxon>Mucoromycota</taxon>
        <taxon>Glomeromycotina</taxon>
        <taxon>Glomeromycetes</taxon>
        <taxon>Glomerales</taxon>
        <taxon>Glomeraceae</taxon>
        <taxon>Rhizophagus</taxon>
    </lineage>
</organism>
<protein>
    <submittedName>
        <fullName evidence="1">Uncharacterized protein</fullName>
    </submittedName>
</protein>
<evidence type="ECO:0000313" key="2">
    <source>
        <dbReference type="Proteomes" id="UP000234323"/>
    </source>
</evidence>